<reference evidence="2 3" key="1">
    <citation type="journal article" date="2016" name="Mol. Biol. Evol.">
        <title>Comparative Genomics of Early-Diverging Mushroom-Forming Fungi Provides Insights into the Origins of Lignocellulose Decay Capabilities.</title>
        <authorList>
            <person name="Nagy L.G."/>
            <person name="Riley R."/>
            <person name="Tritt A."/>
            <person name="Adam C."/>
            <person name="Daum C."/>
            <person name="Floudas D."/>
            <person name="Sun H."/>
            <person name="Yadav J.S."/>
            <person name="Pangilinan J."/>
            <person name="Larsson K.H."/>
            <person name="Matsuura K."/>
            <person name="Barry K."/>
            <person name="Labutti K."/>
            <person name="Kuo R."/>
            <person name="Ohm R.A."/>
            <person name="Bhattacharya S.S."/>
            <person name="Shirouzu T."/>
            <person name="Yoshinaga Y."/>
            <person name="Martin F.M."/>
            <person name="Grigoriev I.V."/>
            <person name="Hibbett D.S."/>
        </authorList>
    </citation>
    <scope>NUCLEOTIDE SEQUENCE [LARGE SCALE GENOMIC DNA]</scope>
    <source>
        <strain evidence="2 3">CBS 109695</strain>
    </source>
</reference>
<dbReference type="Proteomes" id="UP000076532">
    <property type="component" value="Unassembled WGS sequence"/>
</dbReference>
<keyword evidence="3" id="KW-1185">Reference proteome</keyword>
<accession>A0A167UEF1</accession>
<dbReference type="EMBL" id="KV417992">
    <property type="protein sequence ID" value="KZP03861.1"/>
    <property type="molecule type" value="Genomic_DNA"/>
</dbReference>
<evidence type="ECO:0000313" key="2">
    <source>
        <dbReference type="EMBL" id="KZP03861.1"/>
    </source>
</evidence>
<evidence type="ECO:0008006" key="4">
    <source>
        <dbReference type="Google" id="ProtNLM"/>
    </source>
</evidence>
<feature type="non-terminal residue" evidence="2">
    <location>
        <position position="139"/>
    </location>
</feature>
<dbReference type="AlphaFoldDB" id="A0A167UEF1"/>
<dbReference type="OrthoDB" id="3365698at2759"/>
<gene>
    <name evidence="2" type="ORF">FIBSPDRAFT_768315</name>
</gene>
<sequence length="139" mass="15639">MHATLTCCKCGYELTRPDINLPEPPFPDLLNLDSNYVLPAAQSNVILNSISSALHDVEQLNQDISRLQRALSELRRKRSEAQSFARAHRTLVAPIRQMPAEIIADIFLHCIEDSLAHPILLASICSRWRAIALASTRLW</sequence>
<proteinExistence type="predicted"/>
<organism evidence="2 3">
    <name type="scientific">Athelia psychrophila</name>
    <dbReference type="NCBI Taxonomy" id="1759441"/>
    <lineage>
        <taxon>Eukaryota</taxon>
        <taxon>Fungi</taxon>
        <taxon>Dikarya</taxon>
        <taxon>Basidiomycota</taxon>
        <taxon>Agaricomycotina</taxon>
        <taxon>Agaricomycetes</taxon>
        <taxon>Agaricomycetidae</taxon>
        <taxon>Atheliales</taxon>
        <taxon>Atheliaceae</taxon>
        <taxon>Athelia</taxon>
    </lineage>
</organism>
<feature type="coiled-coil region" evidence="1">
    <location>
        <begin position="50"/>
        <end position="84"/>
    </location>
</feature>
<name>A0A167UEF1_9AGAM</name>
<evidence type="ECO:0000256" key="1">
    <source>
        <dbReference type="SAM" id="Coils"/>
    </source>
</evidence>
<keyword evidence="1" id="KW-0175">Coiled coil</keyword>
<evidence type="ECO:0000313" key="3">
    <source>
        <dbReference type="Proteomes" id="UP000076532"/>
    </source>
</evidence>
<protein>
    <recommendedName>
        <fullName evidence="4">F-box domain-containing protein</fullName>
    </recommendedName>
</protein>